<dbReference type="Proteomes" id="UP000299102">
    <property type="component" value="Unassembled WGS sequence"/>
</dbReference>
<evidence type="ECO:0000256" key="1">
    <source>
        <dbReference type="SAM" id="MobiDB-lite"/>
    </source>
</evidence>
<sequence>MLIFKRDPGINPDDPRILLCAYTGKAAFGIGGQTVHDTPFVDTSIICVGDFNKLPPVGDNWVQPNTRQSPFALLVGTPLWEGIAIHKSQGVTLEKVVVHIAKNVKRPMLQVNCSRATSSSGLFLVIISSIENTSVQPPQPQPPAGGGGGPSALPPGPRRLRTFDPPPPPLAPLLPPRDPPRALIVGSTSDRALQHNSYPTFYIICQRIGNCTSVKYY</sequence>
<evidence type="ECO:0000313" key="3">
    <source>
        <dbReference type="Proteomes" id="UP000299102"/>
    </source>
</evidence>
<gene>
    <name evidence="2" type="ORF">EVAR_91680_1</name>
</gene>
<evidence type="ECO:0000313" key="2">
    <source>
        <dbReference type="EMBL" id="GBP82555.1"/>
    </source>
</evidence>
<accession>A0A4C1Z7H6</accession>
<protein>
    <recommendedName>
        <fullName evidence="4">ATP-dependent DNA helicase</fullName>
    </recommendedName>
</protein>
<feature type="compositionally biased region" description="Pro residues" evidence="1">
    <location>
        <begin position="164"/>
        <end position="177"/>
    </location>
</feature>
<keyword evidence="3" id="KW-1185">Reference proteome</keyword>
<evidence type="ECO:0008006" key="4">
    <source>
        <dbReference type="Google" id="ProtNLM"/>
    </source>
</evidence>
<comment type="caution">
    <text evidence="2">The sequence shown here is derived from an EMBL/GenBank/DDBJ whole genome shotgun (WGS) entry which is preliminary data.</text>
</comment>
<dbReference type="AlphaFoldDB" id="A0A4C1Z7H6"/>
<dbReference type="EMBL" id="BGZK01001570">
    <property type="protein sequence ID" value="GBP82555.1"/>
    <property type="molecule type" value="Genomic_DNA"/>
</dbReference>
<name>A0A4C1Z7H6_EUMVA</name>
<feature type="region of interest" description="Disordered" evidence="1">
    <location>
        <begin position="134"/>
        <end position="181"/>
    </location>
</feature>
<reference evidence="2 3" key="1">
    <citation type="journal article" date="2019" name="Commun. Biol.">
        <title>The bagworm genome reveals a unique fibroin gene that provides high tensile strength.</title>
        <authorList>
            <person name="Kono N."/>
            <person name="Nakamura H."/>
            <person name="Ohtoshi R."/>
            <person name="Tomita M."/>
            <person name="Numata K."/>
            <person name="Arakawa K."/>
        </authorList>
    </citation>
    <scope>NUCLEOTIDE SEQUENCE [LARGE SCALE GENOMIC DNA]</scope>
</reference>
<organism evidence="2 3">
    <name type="scientific">Eumeta variegata</name>
    <name type="common">Bagworm moth</name>
    <name type="synonym">Eumeta japonica</name>
    <dbReference type="NCBI Taxonomy" id="151549"/>
    <lineage>
        <taxon>Eukaryota</taxon>
        <taxon>Metazoa</taxon>
        <taxon>Ecdysozoa</taxon>
        <taxon>Arthropoda</taxon>
        <taxon>Hexapoda</taxon>
        <taxon>Insecta</taxon>
        <taxon>Pterygota</taxon>
        <taxon>Neoptera</taxon>
        <taxon>Endopterygota</taxon>
        <taxon>Lepidoptera</taxon>
        <taxon>Glossata</taxon>
        <taxon>Ditrysia</taxon>
        <taxon>Tineoidea</taxon>
        <taxon>Psychidae</taxon>
        <taxon>Oiketicinae</taxon>
        <taxon>Eumeta</taxon>
    </lineage>
</organism>
<proteinExistence type="predicted"/>